<dbReference type="Gene3D" id="3.90.1170.50">
    <property type="entry name" value="Aldehyde oxidase/xanthine dehydrogenase, a/b hammerhead"/>
    <property type="match status" value="1"/>
</dbReference>
<dbReference type="PANTHER" id="PTHR11908:SF132">
    <property type="entry name" value="ALDEHYDE OXIDASE 1-RELATED"/>
    <property type="match status" value="1"/>
</dbReference>
<dbReference type="GO" id="GO:0005506">
    <property type="term" value="F:iron ion binding"/>
    <property type="evidence" value="ECO:0007669"/>
    <property type="project" value="InterPro"/>
</dbReference>
<evidence type="ECO:0000313" key="5">
    <source>
        <dbReference type="EMBL" id="CBH95336.1"/>
    </source>
</evidence>
<organism evidence="5">
    <name type="scientific">mine drainage metagenome</name>
    <dbReference type="NCBI Taxonomy" id="410659"/>
    <lineage>
        <taxon>unclassified sequences</taxon>
        <taxon>metagenomes</taxon>
        <taxon>ecological metagenomes</taxon>
    </lineage>
</organism>
<feature type="domain" description="Aldehyde oxidase/xanthine dehydrogenase a/b hammerhead" evidence="4">
    <location>
        <begin position="44"/>
        <end position="153"/>
    </location>
</feature>
<dbReference type="EC" id="1.17.1.4" evidence="5"/>
<name>E6PK85_9ZZZZ</name>
<dbReference type="Gene3D" id="3.30.365.10">
    <property type="entry name" value="Aldehyde oxidase/xanthine dehydrogenase, molybdopterin binding domain"/>
    <property type="match status" value="4"/>
</dbReference>
<accession>E6PK85</accession>
<dbReference type="SUPFAM" id="SSF54665">
    <property type="entry name" value="CO dehydrogenase molybdoprotein N-domain-like"/>
    <property type="match status" value="1"/>
</dbReference>
<dbReference type="InterPro" id="IPR037165">
    <property type="entry name" value="AldOxase/xan_DH_Mopterin-bd_sf"/>
</dbReference>
<dbReference type="EMBL" id="CABM01000004">
    <property type="protein sequence ID" value="CBH95336.1"/>
    <property type="molecule type" value="Genomic_DNA"/>
</dbReference>
<dbReference type="InterPro" id="IPR000674">
    <property type="entry name" value="Ald_Oxase/Xan_DH_a/b"/>
</dbReference>
<feature type="region of interest" description="Disordered" evidence="3">
    <location>
        <begin position="1"/>
        <end position="31"/>
    </location>
</feature>
<proteinExistence type="predicted"/>
<dbReference type="AlphaFoldDB" id="E6PK85"/>
<dbReference type="PANTHER" id="PTHR11908">
    <property type="entry name" value="XANTHINE DEHYDROGENASE"/>
    <property type="match status" value="1"/>
</dbReference>
<dbReference type="InterPro" id="IPR016208">
    <property type="entry name" value="Ald_Oxase/xanthine_DH-like"/>
</dbReference>
<keyword evidence="1" id="KW-0500">Molybdenum</keyword>
<feature type="compositionally biased region" description="Basic and acidic residues" evidence="3">
    <location>
        <begin position="7"/>
        <end position="21"/>
    </location>
</feature>
<dbReference type="InterPro" id="IPR036856">
    <property type="entry name" value="Ald_Oxase/Xan_DH_a/b_sf"/>
</dbReference>
<evidence type="ECO:0000256" key="1">
    <source>
        <dbReference type="ARBA" id="ARBA00022505"/>
    </source>
</evidence>
<dbReference type="InterPro" id="IPR008274">
    <property type="entry name" value="AldOxase/xan_DH_MoCoBD1"/>
</dbReference>
<dbReference type="SUPFAM" id="SSF56003">
    <property type="entry name" value="Molybdenum cofactor-binding domain"/>
    <property type="match status" value="1"/>
</dbReference>
<evidence type="ECO:0000259" key="4">
    <source>
        <dbReference type="SMART" id="SM01008"/>
    </source>
</evidence>
<keyword evidence="2 5" id="KW-0560">Oxidoreductase</keyword>
<dbReference type="GO" id="GO:0004854">
    <property type="term" value="F:xanthine dehydrogenase activity"/>
    <property type="evidence" value="ECO:0007669"/>
    <property type="project" value="UniProtKB-EC"/>
</dbReference>
<dbReference type="Pfam" id="PF01315">
    <property type="entry name" value="Ald_Xan_dh_C"/>
    <property type="match status" value="1"/>
</dbReference>
<dbReference type="InterPro" id="IPR046867">
    <property type="entry name" value="AldOxase/xan_DH_MoCoBD2"/>
</dbReference>
<comment type="caution">
    <text evidence="5">The sequence shown here is derived from an EMBL/GenBank/DDBJ whole genome shotgun (WGS) entry which is preliminary data.</text>
</comment>
<dbReference type="SMART" id="SM01008">
    <property type="entry name" value="Ald_Xan_dh_C"/>
    <property type="match status" value="1"/>
</dbReference>
<evidence type="ECO:0000256" key="3">
    <source>
        <dbReference type="SAM" id="MobiDB-lite"/>
    </source>
</evidence>
<sequence length="809" mass="87499">MNSVTDTETRAMSRAGVEERPGPTSLAQGIGASLPRKEDDRFMRGRGEYVANIRMVGMRDVAFVRSPVAHAHIRGIEKPAGDEDSVYVLADLDAVRPIVANSGLPGFKASAQPVLAGDKVRQVGEMIAMCVADTRAQAEDIAAQVFVDFEELPAVVDMLAARQPGAPLVHEHWGDNVFLETEVDADLDDIRRSAAIRVHRHLRTARQSMSPMEGRGVVAYWDRRLEQLVVYTAAQMPHINRTGLAGCLRLNEGQVRVIAPDVGGGFGYKGILLPEEVCVAWLAMRLGHPVRWIEDRREQLTANANCREHDYDITAYADGDGRLLAVDCEATVDSGCYSSYPFSACLEAAQVSSILPGPYKMERYRCRTWSVATNKPPILPYRGVARTGVCYAMESVMDAIAVAARIEPHEVRLRNLVQPHEMPYDNITHKHFDSGDYPESVRRAVKSIDLGQVRARQRKGEADGRRIGFGLAVFCEQGAHGTSVYHGWGIPMVPGREPAMVRLTPDGVLEMRVGVHSHGQSMETTLAQIAHEVLGIDTGRVRTVLGDTGTTPYSTGTWGSRSIVMAGGAVAQACKELRERLIHIGAWLLKQDRAQVRYAGGAVVGTTGDVGIAEIAHVWYLKPHLLPPDVDSRGLDVGVTYQTRRDSGTFSYACHAVVVAVDIQLGQVEILDYVIVEDGGALINPMVVDGQVYGGVAQGIGTALYEEMRYSADGQPLASTLADYILPGATEVPAIRIEHMETKSPYTEFGQKGIGESGAIGSPAAIANAVNDALRPFGVEINELPITPRVVLGALAAAAGRSTTHGEAA</sequence>
<gene>
    <name evidence="5" type="ORF">CARN2_0726</name>
</gene>
<dbReference type="Pfam" id="PF02738">
    <property type="entry name" value="MoCoBD_1"/>
    <property type="match status" value="1"/>
</dbReference>
<protein>
    <submittedName>
        <fullName evidence="5">Xanthine dehydrogenase, molybdenum binding subunit apoprotein</fullName>
        <ecNumber evidence="5">1.17.1.4</ecNumber>
    </submittedName>
</protein>
<evidence type="ECO:0000256" key="2">
    <source>
        <dbReference type="ARBA" id="ARBA00023002"/>
    </source>
</evidence>
<dbReference type="Pfam" id="PF20256">
    <property type="entry name" value="MoCoBD_2"/>
    <property type="match status" value="1"/>
</dbReference>
<reference evidence="5" key="1">
    <citation type="submission" date="2009-10" db="EMBL/GenBank/DDBJ databases">
        <title>Diversity of trophic interactions inside an arsenic-rich microbial ecosystem.</title>
        <authorList>
            <person name="Bertin P.N."/>
            <person name="Heinrich-Salmeron A."/>
            <person name="Pelletier E."/>
            <person name="Goulhen-Chollet F."/>
            <person name="Arsene-Ploetze F."/>
            <person name="Gallien S."/>
            <person name="Calteau A."/>
            <person name="Vallenet D."/>
            <person name="Casiot C."/>
            <person name="Chane-Woon-Ming B."/>
            <person name="Giloteaux L."/>
            <person name="Barakat M."/>
            <person name="Bonnefoy V."/>
            <person name="Bruneel O."/>
            <person name="Chandler M."/>
            <person name="Cleiss J."/>
            <person name="Duran R."/>
            <person name="Elbaz-Poulichet F."/>
            <person name="Fonknechten N."/>
            <person name="Lauga B."/>
            <person name="Mornico D."/>
            <person name="Ortet P."/>
            <person name="Schaeffer C."/>
            <person name="Siguier P."/>
            <person name="Alexander Thil Smith A."/>
            <person name="Van Dorsselaer A."/>
            <person name="Weissenbach J."/>
            <person name="Medigue C."/>
            <person name="Le Paslier D."/>
        </authorList>
    </citation>
    <scope>NUCLEOTIDE SEQUENCE</scope>
</reference>